<feature type="compositionally biased region" description="Basic residues" evidence="1">
    <location>
        <begin position="50"/>
        <end position="64"/>
    </location>
</feature>
<dbReference type="GO" id="GO:0004523">
    <property type="term" value="F:RNA-DNA hybrid ribonuclease activity"/>
    <property type="evidence" value="ECO:0007669"/>
    <property type="project" value="InterPro"/>
</dbReference>
<reference evidence="4" key="1">
    <citation type="submission" date="2018-11" db="EMBL/GenBank/DDBJ databases">
        <authorList>
            <person name="Grassa J C."/>
        </authorList>
    </citation>
    <scope>NUCLEOTIDE SEQUENCE [LARGE SCALE GENOMIC DNA]</scope>
</reference>
<evidence type="ECO:0000259" key="3">
    <source>
        <dbReference type="Pfam" id="PF13456"/>
    </source>
</evidence>
<dbReference type="InterPro" id="IPR043502">
    <property type="entry name" value="DNA/RNA_pol_sf"/>
</dbReference>
<feature type="domain" description="RNase H type-1" evidence="3">
    <location>
        <begin position="882"/>
        <end position="1004"/>
    </location>
</feature>
<evidence type="ECO:0008006" key="6">
    <source>
        <dbReference type="Google" id="ProtNLM"/>
    </source>
</evidence>
<evidence type="ECO:0000256" key="1">
    <source>
        <dbReference type="SAM" id="MobiDB-lite"/>
    </source>
</evidence>
<dbReference type="SUPFAM" id="SSF56672">
    <property type="entry name" value="DNA/RNA polymerases"/>
    <property type="match status" value="1"/>
</dbReference>
<dbReference type="InterPro" id="IPR012337">
    <property type="entry name" value="RNaseH-like_sf"/>
</dbReference>
<dbReference type="InterPro" id="IPR000477">
    <property type="entry name" value="RT_dom"/>
</dbReference>
<dbReference type="InterPro" id="IPR044730">
    <property type="entry name" value="RNase_H-like_dom_plant"/>
</dbReference>
<evidence type="ECO:0000313" key="5">
    <source>
        <dbReference type="Proteomes" id="UP000596661"/>
    </source>
</evidence>
<dbReference type="PANTHER" id="PTHR33116">
    <property type="entry name" value="REVERSE TRANSCRIPTASE ZINC-BINDING DOMAIN-CONTAINING PROTEIN-RELATED-RELATED"/>
    <property type="match status" value="1"/>
</dbReference>
<dbReference type="EnsemblPlants" id="evm.model.06.1034">
    <property type="protein sequence ID" value="cds.evm.model.06.1034"/>
    <property type="gene ID" value="evm.TU.06.1034"/>
</dbReference>
<organism evidence="4 5">
    <name type="scientific">Cannabis sativa</name>
    <name type="common">Hemp</name>
    <name type="synonym">Marijuana</name>
    <dbReference type="NCBI Taxonomy" id="3483"/>
    <lineage>
        <taxon>Eukaryota</taxon>
        <taxon>Viridiplantae</taxon>
        <taxon>Streptophyta</taxon>
        <taxon>Embryophyta</taxon>
        <taxon>Tracheophyta</taxon>
        <taxon>Spermatophyta</taxon>
        <taxon>Magnoliopsida</taxon>
        <taxon>eudicotyledons</taxon>
        <taxon>Gunneridae</taxon>
        <taxon>Pentapetalae</taxon>
        <taxon>rosids</taxon>
        <taxon>fabids</taxon>
        <taxon>Rosales</taxon>
        <taxon>Cannabaceae</taxon>
        <taxon>Cannabis</taxon>
    </lineage>
</organism>
<reference evidence="4" key="2">
    <citation type="submission" date="2021-03" db="UniProtKB">
        <authorList>
            <consortium name="EnsemblPlants"/>
        </authorList>
    </citation>
    <scope>IDENTIFICATION</scope>
</reference>
<dbReference type="CDD" id="cd06222">
    <property type="entry name" value="RNase_H_like"/>
    <property type="match status" value="1"/>
</dbReference>
<evidence type="ECO:0000313" key="4">
    <source>
        <dbReference type="EnsemblPlants" id="cds.evm.model.06.1034"/>
    </source>
</evidence>
<feature type="domain" description="Reverse transcriptase" evidence="2">
    <location>
        <begin position="296"/>
        <end position="553"/>
    </location>
</feature>
<sequence length="1033" mass="118037">MLNSMEERACKARFMEIEFNLMDNTGSLIDVLIAFDDGCIKQNKGVREKRRKFVSKSSNHHKAKHGESVESRDQTKRKLISGSRFDVLTRKVSQHCDSTLEQNYEAANSALQGFTRLKERERNLNGQLAKEELFWKQRSRAIWLAHGDRNTRYFHQKASSCRKKNLIHGLFDQNLNCLSSKEKIEKTICDHFHDLFSVKDPKCDIMAHLQRFVPSRFSRRQNEFLLAEFTTTDVLQALKQINLLKALRVDGMPLLFYEHHWQVIGSNVTKIFLDILNNHADCRSIKKTLLCLILKIKKPHKVVDFRPISLCNVSYKIVAKCLANRMKDSLKEVISKKQSAFIRGRLIQDNAILGFESLHCMKKGRFRNGKKMALKLDMSGAYDRVGWQLLEAMMLCLGYGKRWVDKIMNCITSVSFSVLVNGEVSGLIQPHRDLRQGDPLSPYMFLLCSDGFSCLIQEAKRADRIHGIKFGREGIILSHLFFADDSFVFLDATPTECRCMKSILEEYSFLSGQQINLMKSDLCLGSRIKEADGIMLATDLEVKLMDCHTKYLGLPATVRRRKKEVFDSIRTKIWDKLQKSKANLFSQADREVLIKVVIQAIPTYVMSCFCLPKELIKDIYPMMARFWWGSSESKNKIHWVKWDKLCKPKDKGGMGFKNMEKFNQSLLAKQGWKIINHPHSLLARVLTNSTLLEAKLGGFSFFMWRSILWGRKIIEKGVRWRVQSGRGVCINEDKWLPRPSTFSLCTPAKVNHGVSLDQMKDAEGSSKQDTIDQTFHPDDVPLILVAAFSEIEAGPSSDEITRKWWNEIWKLETPKRKKQLNMGSGFAHQLLIYGKKFRCGKWAHLEMDYLLHNNSIRDNHLKQTPTTDSGWEPPHPGTYCINSDASVPCTEAKRGLGAVIRNHTGEVVATEIKQIRGSCTVELAEILAIIMGIYLTSKVKAYPFIIQTDCLRAVSYLNGDYQAKTDWSALLDDIRDSPDFGHCVAVKHIKRKNNMAAHLLAKEALSSNCNKLWLGDYALCASAGLMADLPKLV</sequence>
<dbReference type="Gene3D" id="3.30.420.10">
    <property type="entry name" value="Ribonuclease H-like superfamily/Ribonuclease H"/>
    <property type="match status" value="1"/>
</dbReference>
<dbReference type="AlphaFoldDB" id="A0A803PSV0"/>
<dbReference type="Pfam" id="PF13456">
    <property type="entry name" value="RVT_3"/>
    <property type="match status" value="1"/>
</dbReference>
<dbReference type="Pfam" id="PF00078">
    <property type="entry name" value="RVT_1"/>
    <property type="match status" value="1"/>
</dbReference>
<dbReference type="CDD" id="cd01650">
    <property type="entry name" value="RT_nLTR_like"/>
    <property type="match status" value="1"/>
</dbReference>
<dbReference type="SUPFAM" id="SSF53098">
    <property type="entry name" value="Ribonuclease H-like"/>
    <property type="match status" value="1"/>
</dbReference>
<feature type="compositionally biased region" description="Basic and acidic residues" evidence="1">
    <location>
        <begin position="65"/>
        <end position="74"/>
    </location>
</feature>
<dbReference type="EMBL" id="UZAU01000588">
    <property type="status" value="NOT_ANNOTATED_CDS"/>
    <property type="molecule type" value="Genomic_DNA"/>
</dbReference>
<dbReference type="InterPro" id="IPR002156">
    <property type="entry name" value="RNaseH_domain"/>
</dbReference>
<keyword evidence="5" id="KW-1185">Reference proteome</keyword>
<feature type="region of interest" description="Disordered" evidence="1">
    <location>
        <begin position="50"/>
        <end position="74"/>
    </location>
</feature>
<proteinExistence type="predicted"/>
<protein>
    <recommendedName>
        <fullName evidence="6">Reverse transcriptase</fullName>
    </recommendedName>
</protein>
<evidence type="ECO:0000259" key="2">
    <source>
        <dbReference type="Pfam" id="PF00078"/>
    </source>
</evidence>
<accession>A0A803PSV0</accession>
<dbReference type="Gramene" id="evm.model.06.1034">
    <property type="protein sequence ID" value="cds.evm.model.06.1034"/>
    <property type="gene ID" value="evm.TU.06.1034"/>
</dbReference>
<dbReference type="Proteomes" id="UP000596661">
    <property type="component" value="Chromosome 6"/>
</dbReference>
<dbReference type="InterPro" id="IPR036397">
    <property type="entry name" value="RNaseH_sf"/>
</dbReference>
<dbReference type="PANTHER" id="PTHR33116:SF86">
    <property type="entry name" value="REVERSE TRANSCRIPTASE DOMAIN-CONTAINING PROTEIN"/>
    <property type="match status" value="1"/>
</dbReference>
<dbReference type="GO" id="GO:0003676">
    <property type="term" value="F:nucleic acid binding"/>
    <property type="evidence" value="ECO:0007669"/>
    <property type="project" value="InterPro"/>
</dbReference>
<name>A0A803PSV0_CANSA</name>